<reference evidence="2" key="1">
    <citation type="submission" date="2015-06" db="EMBL/GenBank/DDBJ databases">
        <authorList>
            <person name="Radhakrishnan Rajesh"/>
            <person name="Underwood Anthony"/>
            <person name="Al-Shahib Ali"/>
        </authorList>
    </citation>
    <scope>NUCLEOTIDE SEQUENCE [LARGE SCALE GENOMIC DNA]</scope>
    <source>
        <strain evidence="2">P19_London_7_VIM_2_05_10</strain>
    </source>
</reference>
<name>A0A9P1R8P5_PSEAI</name>
<accession>A0A9P1R8P5</accession>
<comment type="caution">
    <text evidence="1">The sequence shown here is derived from an EMBL/GenBank/DDBJ whole genome shotgun (WGS) entry which is preliminary data.</text>
</comment>
<dbReference type="GeneID" id="42591710"/>
<evidence type="ECO:0000313" key="2">
    <source>
        <dbReference type="Proteomes" id="UP000045039"/>
    </source>
</evidence>
<dbReference type="RefSeq" id="WP_003149180.1">
    <property type="nucleotide sequence ID" value="NZ_CAADLS010000314.1"/>
</dbReference>
<organism evidence="1 2">
    <name type="scientific">Pseudomonas aeruginosa</name>
    <dbReference type="NCBI Taxonomy" id="287"/>
    <lineage>
        <taxon>Bacteria</taxon>
        <taxon>Pseudomonadati</taxon>
        <taxon>Pseudomonadota</taxon>
        <taxon>Gammaproteobacteria</taxon>
        <taxon>Pseudomonadales</taxon>
        <taxon>Pseudomonadaceae</taxon>
        <taxon>Pseudomonas</taxon>
    </lineage>
</organism>
<gene>
    <name evidence="1" type="ORF">PAERUG_P19_London_7_VIM_2_05_10_05694</name>
</gene>
<dbReference type="AlphaFoldDB" id="A0A9P1R8P5"/>
<proteinExistence type="predicted"/>
<dbReference type="Proteomes" id="UP000045039">
    <property type="component" value="Unassembled WGS sequence"/>
</dbReference>
<protein>
    <submittedName>
        <fullName evidence="1">Uncharacterized protein</fullName>
    </submittedName>
</protein>
<sequence length="288" mass="31088">MSHDLLIPDALLSPLRLDTSVDAGGSPVLVAAPNGGAVSFEQYDQLLTLCVEMSRLLSEPDGFSRRMHEHMVSGDTKGAAAQVFAQAFSSQFKGTGAVNYIEAHFESRDPEVGPLVVTLQRRHGMTPGQLRARAELAASSLQGLLQEMLDLDHWLDEEIAPADLIARCKVATSEPLVISQPLAQALVERIRQIEGEGFTLQGDLQYHHGELAAAAASYLLDSHRQALLDDVSGVPATPPQAWPFNSAWWKPADQQRNVEKALGLGLAELERLAGLQQGSSSSHGTDKE</sequence>
<dbReference type="EMBL" id="CVVU01000245">
    <property type="protein sequence ID" value="CRP82660.1"/>
    <property type="molecule type" value="Genomic_DNA"/>
</dbReference>
<evidence type="ECO:0000313" key="1">
    <source>
        <dbReference type="EMBL" id="CRP82660.1"/>
    </source>
</evidence>